<dbReference type="AlphaFoldDB" id="A0A345ZUF1"/>
<evidence type="ECO:0000313" key="7">
    <source>
        <dbReference type="Proteomes" id="UP000254889"/>
    </source>
</evidence>
<dbReference type="GO" id="GO:0006351">
    <property type="term" value="P:DNA-templated transcription"/>
    <property type="evidence" value="ECO:0007669"/>
    <property type="project" value="TreeGrafter"/>
</dbReference>
<dbReference type="InterPro" id="IPR036388">
    <property type="entry name" value="WH-like_DNA-bd_sf"/>
</dbReference>
<dbReference type="GO" id="GO:0003700">
    <property type="term" value="F:DNA-binding transcription factor activity"/>
    <property type="evidence" value="ECO:0007669"/>
    <property type="project" value="InterPro"/>
</dbReference>
<dbReference type="CDD" id="cd08422">
    <property type="entry name" value="PBP2_CrgA_like"/>
    <property type="match status" value="1"/>
</dbReference>
<dbReference type="KEGG" id="ptaw:DW352_08480"/>
<dbReference type="SUPFAM" id="SSF53850">
    <property type="entry name" value="Periplasmic binding protein-like II"/>
    <property type="match status" value="1"/>
</dbReference>
<dbReference type="InterPro" id="IPR058163">
    <property type="entry name" value="LysR-type_TF_proteobact-type"/>
</dbReference>
<dbReference type="RefSeq" id="WP_115690307.1">
    <property type="nucleotide sequence ID" value="NZ_CP031417.1"/>
</dbReference>
<dbReference type="InterPro" id="IPR036390">
    <property type="entry name" value="WH_DNA-bd_sf"/>
</dbReference>
<comment type="similarity">
    <text evidence="1">Belongs to the LysR transcriptional regulatory family.</text>
</comment>
<dbReference type="PROSITE" id="PS50931">
    <property type="entry name" value="HTH_LYSR"/>
    <property type="match status" value="1"/>
</dbReference>
<name>A0A345ZUF1_9HYPH</name>
<dbReference type="PANTHER" id="PTHR30537:SF35">
    <property type="entry name" value="TRANSCRIPTIONAL REGULATORY PROTEIN"/>
    <property type="match status" value="1"/>
</dbReference>
<accession>A0A345ZUF1</accession>
<evidence type="ECO:0000256" key="1">
    <source>
        <dbReference type="ARBA" id="ARBA00009437"/>
    </source>
</evidence>
<organism evidence="6 7">
    <name type="scientific">Pseudolabrys taiwanensis</name>
    <dbReference type="NCBI Taxonomy" id="331696"/>
    <lineage>
        <taxon>Bacteria</taxon>
        <taxon>Pseudomonadati</taxon>
        <taxon>Pseudomonadota</taxon>
        <taxon>Alphaproteobacteria</taxon>
        <taxon>Hyphomicrobiales</taxon>
        <taxon>Xanthobacteraceae</taxon>
        <taxon>Pseudolabrys</taxon>
    </lineage>
</organism>
<dbReference type="Pfam" id="PF03466">
    <property type="entry name" value="LysR_substrate"/>
    <property type="match status" value="1"/>
</dbReference>
<dbReference type="OrthoDB" id="9813056at2"/>
<keyword evidence="3" id="KW-0238">DNA-binding</keyword>
<evidence type="ECO:0000256" key="4">
    <source>
        <dbReference type="ARBA" id="ARBA00023163"/>
    </source>
</evidence>
<keyword evidence="4" id="KW-0804">Transcription</keyword>
<evidence type="ECO:0000256" key="2">
    <source>
        <dbReference type="ARBA" id="ARBA00023015"/>
    </source>
</evidence>
<dbReference type="InterPro" id="IPR005119">
    <property type="entry name" value="LysR_subst-bd"/>
</dbReference>
<keyword evidence="7" id="KW-1185">Reference proteome</keyword>
<dbReference type="Proteomes" id="UP000254889">
    <property type="component" value="Chromosome"/>
</dbReference>
<dbReference type="EMBL" id="CP031417">
    <property type="protein sequence ID" value="AXK80548.1"/>
    <property type="molecule type" value="Genomic_DNA"/>
</dbReference>
<dbReference type="SUPFAM" id="SSF46785">
    <property type="entry name" value="Winged helix' DNA-binding domain"/>
    <property type="match status" value="1"/>
</dbReference>
<dbReference type="Gene3D" id="3.40.190.290">
    <property type="match status" value="1"/>
</dbReference>
<sequence>MDIYLNFKAFQAVAQTGSFSRAARDLGLAASVVTKRVNQLESVLGATLFRRSTRSLVLTEAGARYLDRSRLPIAEFDALIKGSSQAPGEVEDSLRIKAPTSLTELRLRPVFAAFQAEFQKIRLEIVLLDRMVDPIIEGFDVSIGAHWPQSFVGVVERPLCPLPRVLCAAPAYLARRGVPKTPQDLIQHDCLSFIPTGNDWTFMGPHGAITIAVRPRLTSNDGQMLVAAALSGAGIAIVSRYMTNDLIRSGELMPVLVDFPIPDLWVKAVSPERRAATPAVTALIEWLAVSLAAHPP</sequence>
<evidence type="ECO:0000256" key="3">
    <source>
        <dbReference type="ARBA" id="ARBA00023125"/>
    </source>
</evidence>
<keyword evidence="2" id="KW-0805">Transcription regulation</keyword>
<evidence type="ECO:0000313" key="6">
    <source>
        <dbReference type="EMBL" id="AXK80548.1"/>
    </source>
</evidence>
<dbReference type="GO" id="GO:0043565">
    <property type="term" value="F:sequence-specific DNA binding"/>
    <property type="evidence" value="ECO:0007669"/>
    <property type="project" value="TreeGrafter"/>
</dbReference>
<evidence type="ECO:0000259" key="5">
    <source>
        <dbReference type="PROSITE" id="PS50931"/>
    </source>
</evidence>
<dbReference type="PANTHER" id="PTHR30537">
    <property type="entry name" value="HTH-TYPE TRANSCRIPTIONAL REGULATOR"/>
    <property type="match status" value="1"/>
</dbReference>
<dbReference type="FunFam" id="1.10.10.10:FF:000001">
    <property type="entry name" value="LysR family transcriptional regulator"/>
    <property type="match status" value="1"/>
</dbReference>
<reference evidence="6 7" key="1">
    <citation type="submission" date="2018-07" db="EMBL/GenBank/DDBJ databases">
        <authorList>
            <person name="Quirk P.G."/>
            <person name="Krulwich T.A."/>
        </authorList>
    </citation>
    <scope>NUCLEOTIDE SEQUENCE [LARGE SCALE GENOMIC DNA]</scope>
    <source>
        <strain evidence="6 7">CC-BB4</strain>
    </source>
</reference>
<dbReference type="InterPro" id="IPR000847">
    <property type="entry name" value="LysR_HTH_N"/>
</dbReference>
<proteinExistence type="inferred from homology"/>
<dbReference type="Gene3D" id="1.10.10.10">
    <property type="entry name" value="Winged helix-like DNA-binding domain superfamily/Winged helix DNA-binding domain"/>
    <property type="match status" value="1"/>
</dbReference>
<feature type="domain" description="HTH lysR-type" evidence="5">
    <location>
        <begin position="1"/>
        <end position="59"/>
    </location>
</feature>
<dbReference type="Pfam" id="PF00126">
    <property type="entry name" value="HTH_1"/>
    <property type="match status" value="1"/>
</dbReference>
<protein>
    <submittedName>
        <fullName evidence="6">LysR family transcriptional regulator</fullName>
    </submittedName>
</protein>
<gene>
    <name evidence="6" type="ORF">DW352_08480</name>
</gene>